<evidence type="ECO:0000256" key="1">
    <source>
        <dbReference type="SAM" id="MobiDB-lite"/>
    </source>
</evidence>
<evidence type="ECO:0000313" key="3">
    <source>
        <dbReference type="Proteomes" id="UP000220480"/>
    </source>
</evidence>
<organism evidence="2 3">
    <name type="scientific">Faecalibacterium prausnitzii</name>
    <dbReference type="NCBI Taxonomy" id="853"/>
    <lineage>
        <taxon>Bacteria</taxon>
        <taxon>Bacillati</taxon>
        <taxon>Bacillota</taxon>
        <taxon>Clostridia</taxon>
        <taxon>Eubacteriales</taxon>
        <taxon>Oscillospiraceae</taxon>
        <taxon>Faecalibacterium</taxon>
    </lineage>
</organism>
<evidence type="ECO:0000313" key="2">
    <source>
        <dbReference type="EMBL" id="PDX84508.1"/>
    </source>
</evidence>
<feature type="compositionally biased region" description="Basic and acidic residues" evidence="1">
    <location>
        <begin position="113"/>
        <end position="123"/>
    </location>
</feature>
<comment type="caution">
    <text evidence="2">The sequence shown here is derived from an EMBL/GenBank/DDBJ whole genome shotgun (WGS) entry which is preliminary data.</text>
</comment>
<sequence length="123" mass="13751">MQGLGQARPNKKLSQGAENFQELKICAHGTILALTFLGKGVFMDIEVKRMSPTAIEMLDQLSAVCKRFGVDYYAASQNQRDLLDSIALHEYQLKKAHEQGLKRSEVPPFLGLKRSDRSNDMPA</sequence>
<dbReference type="EMBL" id="NMTZ01000013">
    <property type="protein sequence ID" value="PDX84508.1"/>
    <property type="molecule type" value="Genomic_DNA"/>
</dbReference>
<feature type="region of interest" description="Disordered" evidence="1">
    <location>
        <begin position="104"/>
        <end position="123"/>
    </location>
</feature>
<accession>A0A2A7AZM1</accession>
<dbReference type="Proteomes" id="UP000220480">
    <property type="component" value="Unassembled WGS sequence"/>
</dbReference>
<dbReference type="AlphaFoldDB" id="A0A2A7AZM1"/>
<protein>
    <submittedName>
        <fullName evidence="2">Uncharacterized protein</fullName>
    </submittedName>
</protein>
<name>A0A2A7AZM1_9FIRM</name>
<proteinExistence type="predicted"/>
<reference evidence="2 3" key="1">
    <citation type="journal article" date="2017" name="Front. Microbiol.">
        <title>New Insights into the Diversity of the Genus Faecalibacterium.</title>
        <authorList>
            <person name="Benevides L."/>
            <person name="Burman S."/>
            <person name="Martin R."/>
            <person name="Robert V."/>
            <person name="Thomas M."/>
            <person name="Miquel S."/>
            <person name="Chain F."/>
            <person name="Sokol H."/>
            <person name="Bermudez-Humaran L.G."/>
            <person name="Morrison M."/>
            <person name="Langella P."/>
            <person name="Azevedo V.A."/>
            <person name="Chatel J.M."/>
            <person name="Soares S."/>
        </authorList>
    </citation>
    <scope>NUCLEOTIDE SEQUENCE [LARGE SCALE GENOMIC DNA]</scope>
    <source>
        <strain evidence="2 3">CNCM I 4644</strain>
    </source>
</reference>
<gene>
    <name evidence="2" type="ORF">CGS59_04455</name>
</gene>